<reference evidence="1" key="1">
    <citation type="submission" date="2019-04" db="EMBL/GenBank/DDBJ databases">
        <title>An insight into the mialome of Ixodes scapularis.</title>
        <authorList>
            <person name="Ribeiro J.M."/>
            <person name="Mather T.N."/>
            <person name="Karim S."/>
        </authorList>
    </citation>
    <scope>NUCLEOTIDE SEQUENCE</scope>
</reference>
<evidence type="ECO:0000313" key="1">
    <source>
        <dbReference type="EMBL" id="MOY42597.1"/>
    </source>
</evidence>
<dbReference type="AlphaFoldDB" id="A0A4D5S3Q4"/>
<name>A0A4D5S3Q4_IXOSC</name>
<organism evidence="1">
    <name type="scientific">Ixodes scapularis</name>
    <name type="common">Black-legged tick</name>
    <name type="synonym">Deer tick</name>
    <dbReference type="NCBI Taxonomy" id="6945"/>
    <lineage>
        <taxon>Eukaryota</taxon>
        <taxon>Metazoa</taxon>
        <taxon>Ecdysozoa</taxon>
        <taxon>Arthropoda</taxon>
        <taxon>Chelicerata</taxon>
        <taxon>Arachnida</taxon>
        <taxon>Acari</taxon>
        <taxon>Parasitiformes</taxon>
        <taxon>Ixodida</taxon>
        <taxon>Ixodoidea</taxon>
        <taxon>Ixodidae</taxon>
        <taxon>Ixodinae</taxon>
        <taxon>Ixodes</taxon>
    </lineage>
</organism>
<dbReference type="EMBL" id="GHJT01008626">
    <property type="protein sequence ID" value="MOY42597.1"/>
    <property type="molecule type" value="Transcribed_RNA"/>
</dbReference>
<sequence>MTTLFFSIPEILSLPLVPTSVAQLHKRPPKSTSVCAPVQRGCFRERVCVHFPGELWITLDYGHKSDERNPPLPLDNICRERYLRMLLSLSRGLNRSPYYKALGRASQSVLRVTNID</sequence>
<protein>
    <submittedName>
        <fullName evidence="1">Putative secreted protein</fullName>
    </submittedName>
</protein>
<accession>A0A4D5S3Q4</accession>
<proteinExistence type="predicted"/>